<sequence>MLTLLTAVGAVPTIIGTTQAIEHGQRQNARSKHRGRRSNLVVTLPRKNSCSALFDGAKVVLRDHKLYIDTASDMLASTQDPATQEDSGIPSGNAEPEPNGHLFSGFYLPHPVLQPQWARQGLKGEGLVSTIRDEPPDLNWVYVDRDTLEVKYGSRAESEGHLLGPWDCTERERRVTFEGWEGFLAVEDAPETHPGVWALYFDRDEDSLGARAVRRLAILLSRAEPVRSREVRDEEVGLARRRAEGAGGA</sequence>
<evidence type="ECO:0000313" key="3">
    <source>
        <dbReference type="EMBL" id="KAK7716017.1"/>
    </source>
</evidence>
<proteinExistence type="predicted"/>
<protein>
    <submittedName>
        <fullName evidence="3">Uncharacterized protein</fullName>
    </submittedName>
</protein>
<feature type="signal peptide" evidence="2">
    <location>
        <begin position="1"/>
        <end position="20"/>
    </location>
</feature>
<comment type="caution">
    <text evidence="3">The sequence shown here is derived from an EMBL/GenBank/DDBJ whole genome shotgun (WGS) entry which is preliminary data.</text>
</comment>
<dbReference type="PANTHER" id="PTHR38049">
    <property type="entry name" value="RICIN B LECTIN DOMAIN-CONTAINING PROTEIN"/>
    <property type="match status" value="1"/>
</dbReference>
<feature type="compositionally biased region" description="Polar residues" evidence="1">
    <location>
        <begin position="77"/>
        <end position="86"/>
    </location>
</feature>
<dbReference type="Proteomes" id="UP001430848">
    <property type="component" value="Unassembled WGS sequence"/>
</dbReference>
<gene>
    <name evidence="3" type="ORF">SLS63_011194</name>
</gene>
<evidence type="ECO:0000256" key="2">
    <source>
        <dbReference type="SAM" id="SignalP"/>
    </source>
</evidence>
<dbReference type="EMBL" id="JAKNSF020000102">
    <property type="protein sequence ID" value="KAK7716017.1"/>
    <property type="molecule type" value="Genomic_DNA"/>
</dbReference>
<keyword evidence="2" id="KW-0732">Signal</keyword>
<keyword evidence="4" id="KW-1185">Reference proteome</keyword>
<evidence type="ECO:0000256" key="1">
    <source>
        <dbReference type="SAM" id="MobiDB-lite"/>
    </source>
</evidence>
<reference evidence="3 4" key="1">
    <citation type="submission" date="2024-02" db="EMBL/GenBank/DDBJ databases">
        <title>De novo assembly and annotation of 12 fungi associated with fruit tree decline syndrome in Ontario, Canada.</title>
        <authorList>
            <person name="Sulman M."/>
            <person name="Ellouze W."/>
            <person name="Ilyukhin E."/>
        </authorList>
    </citation>
    <scope>NUCLEOTIDE SEQUENCE [LARGE SCALE GENOMIC DNA]</scope>
    <source>
        <strain evidence="3 4">M169</strain>
    </source>
</reference>
<dbReference type="PANTHER" id="PTHR38049:SF2">
    <property type="entry name" value="RICIN B LECTIN DOMAIN-CONTAINING PROTEIN"/>
    <property type="match status" value="1"/>
</dbReference>
<evidence type="ECO:0000313" key="4">
    <source>
        <dbReference type="Proteomes" id="UP001430848"/>
    </source>
</evidence>
<name>A0ABR1NUU6_DIAER</name>
<accession>A0ABR1NUU6</accession>
<feature type="chain" id="PRO_5047364761" evidence="2">
    <location>
        <begin position="21"/>
        <end position="249"/>
    </location>
</feature>
<organism evidence="3 4">
    <name type="scientific">Diaporthe eres</name>
    <name type="common">Phomopsis oblonga</name>
    <dbReference type="NCBI Taxonomy" id="83184"/>
    <lineage>
        <taxon>Eukaryota</taxon>
        <taxon>Fungi</taxon>
        <taxon>Dikarya</taxon>
        <taxon>Ascomycota</taxon>
        <taxon>Pezizomycotina</taxon>
        <taxon>Sordariomycetes</taxon>
        <taxon>Sordariomycetidae</taxon>
        <taxon>Diaporthales</taxon>
        <taxon>Diaporthaceae</taxon>
        <taxon>Diaporthe</taxon>
        <taxon>Diaporthe eres species complex</taxon>
    </lineage>
</organism>
<feature type="region of interest" description="Disordered" evidence="1">
    <location>
        <begin position="77"/>
        <end position="96"/>
    </location>
</feature>